<dbReference type="RefSeq" id="WP_199869384.1">
    <property type="nucleotide sequence ID" value="NZ_JAAGPU010000005.1"/>
</dbReference>
<organism evidence="2 3">
    <name type="scientific">Clostridium senegalense</name>
    <dbReference type="NCBI Taxonomy" id="1465809"/>
    <lineage>
        <taxon>Bacteria</taxon>
        <taxon>Bacillati</taxon>
        <taxon>Bacillota</taxon>
        <taxon>Clostridia</taxon>
        <taxon>Eubacteriales</taxon>
        <taxon>Clostridiaceae</taxon>
        <taxon>Clostridium</taxon>
    </lineage>
</organism>
<evidence type="ECO:0000313" key="3">
    <source>
        <dbReference type="Proteomes" id="UP000481872"/>
    </source>
</evidence>
<protein>
    <recommendedName>
        <fullName evidence="4">Ribbon-helix-helix protein, CopG family</fullName>
    </recommendedName>
</protein>
<name>A0A6M0H0R4_9CLOT</name>
<dbReference type="Proteomes" id="UP000481872">
    <property type="component" value="Unassembled WGS sequence"/>
</dbReference>
<reference evidence="2 3" key="1">
    <citation type="submission" date="2020-02" db="EMBL/GenBank/DDBJ databases">
        <title>Genome assembly of a novel Clostridium senegalense strain.</title>
        <authorList>
            <person name="Gupta T.B."/>
            <person name="Jauregui R."/>
            <person name="Maclean P."/>
            <person name="Nawarathana A."/>
            <person name="Brightwell G."/>
        </authorList>
    </citation>
    <scope>NUCLEOTIDE SEQUENCE [LARGE SCALE GENOMIC DNA]</scope>
    <source>
        <strain evidence="2 3">AGRFS4</strain>
    </source>
</reference>
<proteinExistence type="predicted"/>
<dbReference type="AlphaFoldDB" id="A0A6M0H0R4"/>
<dbReference type="EMBL" id="JAAGPU010000005">
    <property type="protein sequence ID" value="NEU04179.1"/>
    <property type="molecule type" value="Genomic_DNA"/>
</dbReference>
<gene>
    <name evidence="2" type="ORF">G3M99_04755</name>
</gene>
<keyword evidence="3" id="KW-1185">Reference proteome</keyword>
<evidence type="ECO:0000313" key="2">
    <source>
        <dbReference type="EMBL" id="NEU04179.1"/>
    </source>
</evidence>
<comment type="caution">
    <text evidence="2">The sequence shown here is derived from an EMBL/GenBank/DDBJ whole genome shotgun (WGS) entry which is preliminary data.</text>
</comment>
<sequence>MDTTFSVRISDELKEKFNDLAQKQGINNKEFMETMVKFYELNSIKDDNFSINDDIKELQNITGRIVDIFINSTERNKIKFQEVTNLNKEANVLKEGEINNLKKEIATLKEENNKLKELNKEIDKRDKKISSLEGDLNQLKNFNVMLEEKNKDMEKSLYEFKSIKEVDEKKNKLINDLEKEISTLKNYLKEKEFKVENLEEKLAILQNNYKKEVEELNNKNIYLSEMELEKIKLEYERKMLTLEEGYKEKLNSKETELNNKIMNLMEKREEDGEVIRKLIMGTQKNNEK</sequence>
<feature type="coiled-coil region" evidence="1">
    <location>
        <begin position="91"/>
        <end position="270"/>
    </location>
</feature>
<evidence type="ECO:0000256" key="1">
    <source>
        <dbReference type="SAM" id="Coils"/>
    </source>
</evidence>
<evidence type="ECO:0008006" key="4">
    <source>
        <dbReference type="Google" id="ProtNLM"/>
    </source>
</evidence>
<keyword evidence="1" id="KW-0175">Coiled coil</keyword>
<dbReference type="Gene3D" id="1.20.5.1700">
    <property type="match status" value="1"/>
</dbReference>
<accession>A0A6M0H0R4</accession>